<protein>
    <submittedName>
        <fullName evidence="1">Uncharacterized protein</fullName>
    </submittedName>
</protein>
<proteinExistence type="predicted"/>
<reference evidence="1" key="1">
    <citation type="submission" date="2020-04" db="EMBL/GenBank/DDBJ databases">
        <authorList>
            <person name="Chiriac C."/>
            <person name="Salcher M."/>
            <person name="Ghai R."/>
            <person name="Kavagutti S V."/>
        </authorList>
    </citation>
    <scope>NUCLEOTIDE SEQUENCE</scope>
</reference>
<organism evidence="1">
    <name type="scientific">uncultured Caudovirales phage</name>
    <dbReference type="NCBI Taxonomy" id="2100421"/>
    <lineage>
        <taxon>Viruses</taxon>
        <taxon>Duplodnaviria</taxon>
        <taxon>Heunggongvirae</taxon>
        <taxon>Uroviricota</taxon>
        <taxon>Caudoviricetes</taxon>
        <taxon>Peduoviridae</taxon>
        <taxon>Maltschvirus</taxon>
        <taxon>Maltschvirus maltsch</taxon>
    </lineage>
</organism>
<sequence length="57" mass="6886">MTAKEKAKELFDKISFDNNKHIAKRCTLITVNEILDILFQHHKIDYWKEVKQEIEKL</sequence>
<evidence type="ECO:0000313" key="1">
    <source>
        <dbReference type="EMBL" id="CAB4148848.1"/>
    </source>
</evidence>
<accession>A0A6J5MQ91</accession>
<name>A0A6J5MQ91_9CAUD</name>
<dbReference type="EMBL" id="LR796512">
    <property type="protein sequence ID" value="CAB4148848.1"/>
    <property type="molecule type" value="Genomic_DNA"/>
</dbReference>
<gene>
    <name evidence="1" type="ORF">UFOVP531_28</name>
</gene>